<dbReference type="EMBL" id="BART01006584">
    <property type="protein sequence ID" value="GAG66201.1"/>
    <property type="molecule type" value="Genomic_DNA"/>
</dbReference>
<evidence type="ECO:0000313" key="9">
    <source>
        <dbReference type="EMBL" id="GAG66201.1"/>
    </source>
</evidence>
<dbReference type="Pfam" id="PF04055">
    <property type="entry name" value="Radical_SAM"/>
    <property type="match status" value="1"/>
</dbReference>
<dbReference type="Gene3D" id="3.20.20.70">
    <property type="entry name" value="Aldolase class I"/>
    <property type="match status" value="1"/>
</dbReference>
<dbReference type="AlphaFoldDB" id="X1B2G5"/>
<dbReference type="PROSITE" id="PS01305">
    <property type="entry name" value="MOAA_NIFB_PQQE"/>
    <property type="match status" value="1"/>
</dbReference>
<dbReference type="SFLD" id="SFLDG01067">
    <property type="entry name" value="SPASM/twitch_domain_containing"/>
    <property type="match status" value="1"/>
</dbReference>
<proteinExistence type="predicted"/>
<dbReference type="PROSITE" id="PS51918">
    <property type="entry name" value="RADICAL_SAM"/>
    <property type="match status" value="1"/>
</dbReference>
<protein>
    <recommendedName>
        <fullName evidence="8">Radical SAM core domain-containing protein</fullName>
    </recommendedName>
</protein>
<gene>
    <name evidence="9" type="ORF">S01H4_15020</name>
</gene>
<keyword evidence="3" id="KW-0949">S-adenosyl-L-methionine</keyword>
<reference evidence="9" key="1">
    <citation type="journal article" date="2014" name="Front. Microbiol.">
        <title>High frequency of phylogenetically diverse reductive dehalogenase-homologous genes in deep subseafloor sedimentary metagenomes.</title>
        <authorList>
            <person name="Kawai M."/>
            <person name="Futagami T."/>
            <person name="Toyoda A."/>
            <person name="Takaki Y."/>
            <person name="Nishi S."/>
            <person name="Hori S."/>
            <person name="Arai W."/>
            <person name="Tsubouchi T."/>
            <person name="Morono Y."/>
            <person name="Uchiyama I."/>
            <person name="Ito T."/>
            <person name="Fujiyama A."/>
            <person name="Inagaki F."/>
            <person name="Takami H."/>
        </authorList>
    </citation>
    <scope>NUCLEOTIDE SEQUENCE</scope>
    <source>
        <strain evidence="9">Expedition CK06-06</strain>
    </source>
</reference>
<keyword evidence="5" id="KW-0560">Oxidoreductase</keyword>
<dbReference type="InterPro" id="IPR058240">
    <property type="entry name" value="rSAM_sf"/>
</dbReference>
<dbReference type="PANTHER" id="PTHR11228:SF7">
    <property type="entry name" value="PQQA PEPTIDE CYCLASE"/>
    <property type="match status" value="1"/>
</dbReference>
<comment type="cofactor">
    <cofactor evidence="1">
        <name>[4Fe-4S] cluster</name>
        <dbReference type="ChEBI" id="CHEBI:49883"/>
    </cofactor>
</comment>
<evidence type="ECO:0000256" key="3">
    <source>
        <dbReference type="ARBA" id="ARBA00022691"/>
    </source>
</evidence>
<dbReference type="InterPro" id="IPR013785">
    <property type="entry name" value="Aldolase_TIM"/>
</dbReference>
<evidence type="ECO:0000256" key="2">
    <source>
        <dbReference type="ARBA" id="ARBA00022485"/>
    </source>
</evidence>
<dbReference type="GO" id="GO:0016491">
    <property type="term" value="F:oxidoreductase activity"/>
    <property type="evidence" value="ECO:0007669"/>
    <property type="project" value="UniProtKB-KW"/>
</dbReference>
<dbReference type="GO" id="GO:0051539">
    <property type="term" value="F:4 iron, 4 sulfur cluster binding"/>
    <property type="evidence" value="ECO:0007669"/>
    <property type="project" value="UniProtKB-KW"/>
</dbReference>
<dbReference type="SUPFAM" id="SSF102114">
    <property type="entry name" value="Radical SAM enzymes"/>
    <property type="match status" value="1"/>
</dbReference>
<evidence type="ECO:0000256" key="6">
    <source>
        <dbReference type="ARBA" id="ARBA00023004"/>
    </source>
</evidence>
<feature type="domain" description="Radical SAM core" evidence="8">
    <location>
        <begin position="17"/>
        <end position="225"/>
    </location>
</feature>
<accession>X1B2G5</accession>
<dbReference type="SFLD" id="SFLDS00029">
    <property type="entry name" value="Radical_SAM"/>
    <property type="match status" value="1"/>
</dbReference>
<dbReference type="InterPro" id="IPR050377">
    <property type="entry name" value="Radical_SAM_PqqE_MftC-like"/>
</dbReference>
<evidence type="ECO:0000259" key="8">
    <source>
        <dbReference type="PROSITE" id="PS51918"/>
    </source>
</evidence>
<keyword evidence="7" id="KW-0411">Iron-sulfur</keyword>
<keyword evidence="2" id="KW-0004">4Fe-4S</keyword>
<organism evidence="9">
    <name type="scientific">marine sediment metagenome</name>
    <dbReference type="NCBI Taxonomy" id="412755"/>
    <lineage>
        <taxon>unclassified sequences</taxon>
        <taxon>metagenomes</taxon>
        <taxon>ecological metagenomes</taxon>
    </lineage>
</organism>
<dbReference type="SFLD" id="SFLDG01386">
    <property type="entry name" value="main_SPASM_domain-containing"/>
    <property type="match status" value="1"/>
</dbReference>
<evidence type="ECO:0000256" key="5">
    <source>
        <dbReference type="ARBA" id="ARBA00023002"/>
    </source>
</evidence>
<comment type="caution">
    <text evidence="9">The sequence shown here is derived from an EMBL/GenBank/DDBJ whole genome shotgun (WGS) entry which is preliminary data.</text>
</comment>
<sequence>MNKYVSYMLKVLEGRLKHKNIPILVTLCVTSRCNLDCRYCYREKNGKEFTLQEILNLIDELADMGTQRIALSGGEALLRKDIGVIVDRIKQKKMLCHLSTNGLLVNDNISLLKKIDFLCVSIDGIKESNDINRGKGSYIKVIKAIECLNNNNISFFTHTVLTKNNKNAVDEMLSLSSKYGFKVQFSILRPIDSPEKTIGLSDSEIKKSISKILDYKKAGMPIFFSSGAYKNTLNWPFSYEKQMVYSEESYKGIKCYLKRFMCQIEPSGLVYPCIVLVNKFK</sequence>
<evidence type="ECO:0000256" key="7">
    <source>
        <dbReference type="ARBA" id="ARBA00023014"/>
    </source>
</evidence>
<keyword evidence="4" id="KW-0479">Metal-binding</keyword>
<dbReference type="InterPro" id="IPR000385">
    <property type="entry name" value="MoaA_NifB_PqqE_Fe-S-bd_CS"/>
</dbReference>
<dbReference type="GO" id="GO:0046872">
    <property type="term" value="F:metal ion binding"/>
    <property type="evidence" value="ECO:0007669"/>
    <property type="project" value="UniProtKB-KW"/>
</dbReference>
<evidence type="ECO:0000256" key="1">
    <source>
        <dbReference type="ARBA" id="ARBA00001966"/>
    </source>
</evidence>
<dbReference type="InterPro" id="IPR007197">
    <property type="entry name" value="rSAM"/>
</dbReference>
<feature type="non-terminal residue" evidence="9">
    <location>
        <position position="281"/>
    </location>
</feature>
<dbReference type="PANTHER" id="PTHR11228">
    <property type="entry name" value="RADICAL SAM DOMAIN PROTEIN"/>
    <property type="match status" value="1"/>
</dbReference>
<keyword evidence="6" id="KW-0408">Iron</keyword>
<name>X1B2G5_9ZZZZ</name>
<evidence type="ECO:0000256" key="4">
    <source>
        <dbReference type="ARBA" id="ARBA00022723"/>
    </source>
</evidence>
<dbReference type="CDD" id="cd01335">
    <property type="entry name" value="Radical_SAM"/>
    <property type="match status" value="1"/>
</dbReference>